<feature type="region of interest" description="Disordered" evidence="6">
    <location>
        <begin position="80"/>
        <end position="111"/>
    </location>
</feature>
<evidence type="ECO:0000256" key="6">
    <source>
        <dbReference type="SAM" id="MobiDB-lite"/>
    </source>
</evidence>
<evidence type="ECO:0000313" key="9">
    <source>
        <dbReference type="Proteomes" id="UP001174677"/>
    </source>
</evidence>
<dbReference type="EMBL" id="JARPOI010000014">
    <property type="protein sequence ID" value="KAJ9159470.1"/>
    <property type="molecule type" value="Genomic_DNA"/>
</dbReference>
<evidence type="ECO:0000256" key="3">
    <source>
        <dbReference type="ARBA" id="ARBA00023125"/>
    </source>
</evidence>
<name>A0ABQ9L5X5_HEVBR</name>
<feature type="compositionally biased region" description="Polar residues" evidence="6">
    <location>
        <begin position="266"/>
        <end position="275"/>
    </location>
</feature>
<evidence type="ECO:0000313" key="8">
    <source>
        <dbReference type="EMBL" id="KAJ9159470.1"/>
    </source>
</evidence>
<feature type="region of interest" description="Disordered" evidence="6">
    <location>
        <begin position="266"/>
        <end position="291"/>
    </location>
</feature>
<dbReference type="SUPFAM" id="SSF47459">
    <property type="entry name" value="HLH, helix-loop-helix DNA-binding domain"/>
    <property type="match status" value="1"/>
</dbReference>
<dbReference type="InterPro" id="IPR045843">
    <property type="entry name" value="IND-like"/>
</dbReference>
<keyword evidence="2" id="KW-0805">Transcription regulation</keyword>
<keyword evidence="9" id="KW-1185">Reference proteome</keyword>
<gene>
    <name evidence="8" type="ORF">P3X46_024977</name>
</gene>
<keyword evidence="5" id="KW-0539">Nucleus</keyword>
<dbReference type="InterPro" id="IPR011598">
    <property type="entry name" value="bHLH_dom"/>
</dbReference>
<proteinExistence type="predicted"/>
<evidence type="ECO:0000256" key="1">
    <source>
        <dbReference type="ARBA" id="ARBA00004123"/>
    </source>
</evidence>
<dbReference type="PANTHER" id="PTHR16223">
    <property type="entry name" value="TRANSCRIPTION FACTOR BHLH83-RELATED"/>
    <property type="match status" value="1"/>
</dbReference>
<dbReference type="Gene3D" id="4.10.280.10">
    <property type="entry name" value="Helix-loop-helix DNA-binding domain"/>
    <property type="match status" value="1"/>
</dbReference>
<sequence>MADSDENHLGEGGRSSTTSFSQLLFSDDDNNDVVGLDIGHAFHYSSSATTGKPPKMLCFGGFHHLHIKQADTNVLVPSEPTMSSLQKSSGVTCSDSSSTSSANNNSSCSNNVNVNVNTASRSYGKNWSSQKLVQSTRTIAKAQLTSDRTSKKAKTETRISPAHPKVRKEKLGERVTALQQLVSPFGKTDTASVLHEAMGYIRFLQDQVQVLCSPYLQDIPEGEEIGGEDPRKDLRSRGLCLVPVELTLHVASCNGADYWSPVMGNNQQHNSSASESICPRTHNFDSEDQKR</sequence>
<reference evidence="8" key="1">
    <citation type="journal article" date="2023" name="Plant Biotechnol. J.">
        <title>Chromosome-level wild Hevea brasiliensis genome provides new tools for genomic-assisted breeding and valuable loci to elevate rubber yield.</title>
        <authorList>
            <person name="Cheng H."/>
            <person name="Song X."/>
            <person name="Hu Y."/>
            <person name="Wu T."/>
            <person name="Yang Q."/>
            <person name="An Z."/>
            <person name="Feng S."/>
            <person name="Deng Z."/>
            <person name="Wu W."/>
            <person name="Zeng X."/>
            <person name="Tu M."/>
            <person name="Wang X."/>
            <person name="Huang H."/>
        </authorList>
    </citation>
    <scope>NUCLEOTIDE SEQUENCE</scope>
    <source>
        <strain evidence="8">MT/VB/25A 57/8</strain>
    </source>
</reference>
<evidence type="ECO:0000259" key="7">
    <source>
        <dbReference type="PROSITE" id="PS50888"/>
    </source>
</evidence>
<dbReference type="PANTHER" id="PTHR16223:SF335">
    <property type="entry name" value="TRANSCRIPTION FACTOR BHLH113"/>
    <property type="match status" value="1"/>
</dbReference>
<evidence type="ECO:0000256" key="4">
    <source>
        <dbReference type="ARBA" id="ARBA00023163"/>
    </source>
</evidence>
<dbReference type="CDD" id="cd11393">
    <property type="entry name" value="bHLH_AtbHLH_like"/>
    <property type="match status" value="1"/>
</dbReference>
<keyword evidence="3" id="KW-0238">DNA-binding</keyword>
<dbReference type="PROSITE" id="PS50888">
    <property type="entry name" value="BHLH"/>
    <property type="match status" value="1"/>
</dbReference>
<keyword evidence="4" id="KW-0804">Transcription</keyword>
<comment type="caution">
    <text evidence="8">The sequence shown here is derived from an EMBL/GenBank/DDBJ whole genome shotgun (WGS) entry which is preliminary data.</text>
</comment>
<comment type="subcellular location">
    <subcellularLocation>
        <location evidence="1">Nucleus</location>
    </subcellularLocation>
</comment>
<evidence type="ECO:0000256" key="5">
    <source>
        <dbReference type="ARBA" id="ARBA00023242"/>
    </source>
</evidence>
<feature type="compositionally biased region" description="Basic and acidic residues" evidence="6">
    <location>
        <begin position="282"/>
        <end position="291"/>
    </location>
</feature>
<feature type="domain" description="BHLH" evidence="7">
    <location>
        <begin position="155"/>
        <end position="204"/>
    </location>
</feature>
<organism evidence="8 9">
    <name type="scientific">Hevea brasiliensis</name>
    <name type="common">Para rubber tree</name>
    <name type="synonym">Siphonia brasiliensis</name>
    <dbReference type="NCBI Taxonomy" id="3981"/>
    <lineage>
        <taxon>Eukaryota</taxon>
        <taxon>Viridiplantae</taxon>
        <taxon>Streptophyta</taxon>
        <taxon>Embryophyta</taxon>
        <taxon>Tracheophyta</taxon>
        <taxon>Spermatophyta</taxon>
        <taxon>Magnoliopsida</taxon>
        <taxon>eudicotyledons</taxon>
        <taxon>Gunneridae</taxon>
        <taxon>Pentapetalae</taxon>
        <taxon>rosids</taxon>
        <taxon>fabids</taxon>
        <taxon>Malpighiales</taxon>
        <taxon>Euphorbiaceae</taxon>
        <taxon>Crotonoideae</taxon>
        <taxon>Micrandreae</taxon>
        <taxon>Hevea</taxon>
    </lineage>
</organism>
<dbReference type="InterPro" id="IPR036638">
    <property type="entry name" value="HLH_DNA-bd_sf"/>
</dbReference>
<dbReference type="InterPro" id="IPR045239">
    <property type="entry name" value="bHLH95_bHLH"/>
</dbReference>
<protein>
    <recommendedName>
        <fullName evidence="7">BHLH domain-containing protein</fullName>
    </recommendedName>
</protein>
<accession>A0ABQ9L5X5</accession>
<evidence type="ECO:0000256" key="2">
    <source>
        <dbReference type="ARBA" id="ARBA00023015"/>
    </source>
</evidence>
<feature type="compositionally biased region" description="Low complexity" evidence="6">
    <location>
        <begin position="88"/>
        <end position="111"/>
    </location>
</feature>
<dbReference type="Proteomes" id="UP001174677">
    <property type="component" value="Chromosome 14"/>
</dbReference>